<dbReference type="PROSITE" id="PS50259">
    <property type="entry name" value="G_PROTEIN_RECEP_F3_4"/>
    <property type="match status" value="1"/>
</dbReference>
<feature type="transmembrane region" description="Helical" evidence="9">
    <location>
        <begin position="160"/>
        <end position="179"/>
    </location>
</feature>
<dbReference type="GO" id="GO:0005886">
    <property type="term" value="C:plasma membrane"/>
    <property type="evidence" value="ECO:0007669"/>
    <property type="project" value="UniProtKB-SubCell"/>
</dbReference>
<dbReference type="GO" id="GO:0004930">
    <property type="term" value="F:G protein-coupled receptor activity"/>
    <property type="evidence" value="ECO:0007669"/>
    <property type="project" value="UniProtKB-KW"/>
</dbReference>
<keyword evidence="3 9" id="KW-0812">Transmembrane</keyword>
<feature type="transmembrane region" description="Helical" evidence="9">
    <location>
        <begin position="81"/>
        <end position="103"/>
    </location>
</feature>
<sequence>MYLNTFSVFIDSMECTSCPEDFWSSPQRDHCVPKKTEFLSYHDPLGICLTATSLLGTFICAVVLGIFIYHRKTPVVRANNSELSFQLLLSLKLCFLCSLLFIGRPRLWTCQLRHAAFGISFVLCVSCILVKTMVVLAVFKASKPGGETSLKWFGVLQQRGTVLVLTSFQAVICTVWLVSASPCVVGSTVGFAVLLGYIGILAVLSFFIAFLARNLPDSFNEAKLITFSMLIFCAVWVAFVPAYISSPGKYADAVEAFAILASSFGLLVALTELINFLYFIQTYRQKNRSIGTAISCNQERMADATYSV</sequence>
<dbReference type="PROSITE" id="PS00981">
    <property type="entry name" value="G_PROTEIN_RECEP_F3_3"/>
    <property type="match status" value="1"/>
</dbReference>
<reference evidence="11" key="3">
    <citation type="submission" date="2025-09" db="UniProtKB">
        <authorList>
            <consortium name="Ensembl"/>
        </authorList>
    </citation>
    <scope>IDENTIFICATION</scope>
</reference>
<evidence type="ECO:0000256" key="8">
    <source>
        <dbReference type="ARBA" id="ARBA00023224"/>
    </source>
</evidence>
<evidence type="ECO:0000256" key="2">
    <source>
        <dbReference type="ARBA" id="ARBA00022475"/>
    </source>
</evidence>
<protein>
    <recommendedName>
        <fullName evidence="10">G-protein coupled receptors family 3 profile domain-containing protein</fullName>
    </recommendedName>
</protein>
<keyword evidence="6 9" id="KW-0472">Membrane</keyword>
<dbReference type="AlphaFoldDB" id="A0A4W6FDJ5"/>
<proteinExistence type="predicted"/>
<dbReference type="PANTHER" id="PTHR24061">
    <property type="entry name" value="CALCIUM-SENSING RECEPTOR-RELATED"/>
    <property type="match status" value="1"/>
</dbReference>
<evidence type="ECO:0000256" key="7">
    <source>
        <dbReference type="ARBA" id="ARBA00023180"/>
    </source>
</evidence>
<evidence type="ECO:0000313" key="11">
    <source>
        <dbReference type="Ensembl" id="ENSLCAP00010048291.1"/>
    </source>
</evidence>
<keyword evidence="4 9" id="KW-1133">Transmembrane helix</keyword>
<reference evidence="12" key="1">
    <citation type="submission" date="2015-09" db="EMBL/GenBank/DDBJ databases">
        <authorList>
            <person name="Sai Rama Sridatta P."/>
        </authorList>
    </citation>
    <scope>NUCLEOTIDE SEQUENCE [LARGE SCALE GENOMIC DNA]</scope>
</reference>
<evidence type="ECO:0000256" key="1">
    <source>
        <dbReference type="ARBA" id="ARBA00004651"/>
    </source>
</evidence>
<dbReference type="InterPro" id="IPR017979">
    <property type="entry name" value="GPCR_3_CS"/>
</dbReference>
<feature type="transmembrane region" description="Helical" evidence="9">
    <location>
        <begin position="224"/>
        <end position="244"/>
    </location>
</feature>
<keyword evidence="7" id="KW-0325">Glycoprotein</keyword>
<keyword evidence="12" id="KW-1185">Reference proteome</keyword>
<feature type="transmembrane region" description="Helical" evidence="9">
    <location>
        <begin position="44"/>
        <end position="69"/>
    </location>
</feature>
<evidence type="ECO:0000256" key="3">
    <source>
        <dbReference type="ARBA" id="ARBA00022692"/>
    </source>
</evidence>
<feature type="transmembrane region" description="Helical" evidence="9">
    <location>
        <begin position="115"/>
        <end position="139"/>
    </location>
</feature>
<dbReference type="InterPro" id="IPR038550">
    <property type="entry name" value="GPCR_3_9-Cys_sf"/>
</dbReference>
<dbReference type="Ensembl" id="ENSLCAT00010049489.1">
    <property type="protein sequence ID" value="ENSLCAP00010048291.1"/>
    <property type="gene ID" value="ENSLCAG00010022454.1"/>
</dbReference>
<feature type="transmembrane region" description="Helical" evidence="9">
    <location>
        <begin position="256"/>
        <end position="280"/>
    </location>
</feature>
<evidence type="ECO:0000256" key="5">
    <source>
        <dbReference type="ARBA" id="ARBA00023040"/>
    </source>
</evidence>
<keyword evidence="8" id="KW-0807">Transducer</keyword>
<dbReference type="InterPro" id="IPR017978">
    <property type="entry name" value="GPCR_3_C"/>
</dbReference>
<dbReference type="GeneTree" id="ENSGT00940000162782"/>
<evidence type="ECO:0000313" key="12">
    <source>
        <dbReference type="Proteomes" id="UP000314980"/>
    </source>
</evidence>
<evidence type="ECO:0000256" key="4">
    <source>
        <dbReference type="ARBA" id="ARBA00022989"/>
    </source>
</evidence>
<feature type="domain" description="G-protein coupled receptors family 3 profile" evidence="10">
    <location>
        <begin position="45"/>
        <end position="270"/>
    </location>
</feature>
<accession>A0A4W6FDJ5</accession>
<feature type="transmembrane region" description="Helical" evidence="9">
    <location>
        <begin position="191"/>
        <end position="212"/>
    </location>
</feature>
<organism evidence="11 12">
    <name type="scientific">Lates calcarifer</name>
    <name type="common">Barramundi</name>
    <name type="synonym">Holocentrus calcarifer</name>
    <dbReference type="NCBI Taxonomy" id="8187"/>
    <lineage>
        <taxon>Eukaryota</taxon>
        <taxon>Metazoa</taxon>
        <taxon>Chordata</taxon>
        <taxon>Craniata</taxon>
        <taxon>Vertebrata</taxon>
        <taxon>Euteleostomi</taxon>
        <taxon>Actinopterygii</taxon>
        <taxon>Neopterygii</taxon>
        <taxon>Teleostei</taxon>
        <taxon>Neoteleostei</taxon>
        <taxon>Acanthomorphata</taxon>
        <taxon>Carangaria</taxon>
        <taxon>Carangaria incertae sedis</taxon>
        <taxon>Centropomidae</taxon>
        <taxon>Lates</taxon>
    </lineage>
</organism>
<dbReference type="PANTHER" id="PTHR24061:SF418">
    <property type="entry name" value="C-FAMILY ODORANT RECEPTOR OLFCQ19-RELATED"/>
    <property type="match status" value="1"/>
</dbReference>
<reference evidence="11" key="2">
    <citation type="submission" date="2025-08" db="UniProtKB">
        <authorList>
            <consortium name="Ensembl"/>
        </authorList>
    </citation>
    <scope>IDENTIFICATION</scope>
</reference>
<name>A0A4W6FDJ5_LATCA</name>
<dbReference type="InterPro" id="IPR000068">
    <property type="entry name" value="GPCR_3_Ca_sens_rcpt-rel"/>
</dbReference>
<dbReference type="PRINTS" id="PR00248">
    <property type="entry name" value="GPCRMGR"/>
</dbReference>
<dbReference type="InParanoid" id="A0A4W6FDJ5"/>
<dbReference type="Gene3D" id="2.10.50.30">
    <property type="entry name" value="GPCR, family 3, nine cysteines domain"/>
    <property type="match status" value="1"/>
</dbReference>
<dbReference type="Proteomes" id="UP000314980">
    <property type="component" value="Unassembled WGS sequence"/>
</dbReference>
<keyword evidence="2" id="KW-1003">Cell membrane</keyword>
<keyword evidence="5" id="KW-0297">G-protein coupled receptor</keyword>
<comment type="subcellular location">
    <subcellularLocation>
        <location evidence="1">Cell membrane</location>
        <topology evidence="1">Multi-pass membrane protein</topology>
    </subcellularLocation>
</comment>
<dbReference type="Pfam" id="PF00003">
    <property type="entry name" value="7tm_3"/>
    <property type="match status" value="1"/>
</dbReference>
<keyword evidence="5" id="KW-0675">Receptor</keyword>
<dbReference type="InterPro" id="IPR000337">
    <property type="entry name" value="GPCR_3"/>
</dbReference>
<evidence type="ECO:0000256" key="9">
    <source>
        <dbReference type="SAM" id="Phobius"/>
    </source>
</evidence>
<evidence type="ECO:0000256" key="6">
    <source>
        <dbReference type="ARBA" id="ARBA00023136"/>
    </source>
</evidence>
<evidence type="ECO:0000259" key="10">
    <source>
        <dbReference type="PROSITE" id="PS50259"/>
    </source>
</evidence>